<keyword evidence="2" id="KW-1185">Reference proteome</keyword>
<name>A0ABP8V083_9GAMM</name>
<gene>
    <name evidence="1" type="ORF">GCM10023116_18990</name>
</gene>
<organism evidence="1 2">
    <name type="scientific">Kistimonas scapharcae</name>
    <dbReference type="NCBI Taxonomy" id="1036133"/>
    <lineage>
        <taxon>Bacteria</taxon>
        <taxon>Pseudomonadati</taxon>
        <taxon>Pseudomonadota</taxon>
        <taxon>Gammaproteobacteria</taxon>
        <taxon>Oceanospirillales</taxon>
        <taxon>Endozoicomonadaceae</taxon>
        <taxon>Kistimonas</taxon>
    </lineage>
</organism>
<reference evidence="2" key="1">
    <citation type="journal article" date="2019" name="Int. J. Syst. Evol. Microbiol.">
        <title>The Global Catalogue of Microorganisms (GCM) 10K type strain sequencing project: providing services to taxonomists for standard genome sequencing and annotation.</title>
        <authorList>
            <consortium name="The Broad Institute Genomics Platform"/>
            <consortium name="The Broad Institute Genome Sequencing Center for Infectious Disease"/>
            <person name="Wu L."/>
            <person name="Ma J."/>
        </authorList>
    </citation>
    <scope>NUCLEOTIDE SEQUENCE [LARGE SCALE GENOMIC DNA]</scope>
    <source>
        <strain evidence="2">JCM 17805</strain>
    </source>
</reference>
<dbReference type="Proteomes" id="UP001500604">
    <property type="component" value="Unassembled WGS sequence"/>
</dbReference>
<evidence type="ECO:0000313" key="1">
    <source>
        <dbReference type="EMBL" id="GAA4649623.1"/>
    </source>
</evidence>
<dbReference type="EMBL" id="BAABFL010000205">
    <property type="protein sequence ID" value="GAA4649623.1"/>
    <property type="molecule type" value="Genomic_DNA"/>
</dbReference>
<protein>
    <submittedName>
        <fullName evidence="1">Uncharacterized protein</fullName>
    </submittedName>
</protein>
<evidence type="ECO:0000313" key="2">
    <source>
        <dbReference type="Proteomes" id="UP001500604"/>
    </source>
</evidence>
<accession>A0ABP8V083</accession>
<sequence length="49" mass="5863">MNVENQASLHQRLIELTSTSFERYIAQYAHQTFLNTNKPMDRKNDDHRV</sequence>
<proteinExistence type="predicted"/>
<comment type="caution">
    <text evidence="1">The sequence shown here is derived from an EMBL/GenBank/DDBJ whole genome shotgun (WGS) entry which is preliminary data.</text>
</comment>